<name>A0AAU9QUJ1_9VIBR</name>
<comment type="caution">
    <text evidence="1">The sequence shown here is derived from an EMBL/GenBank/DDBJ whole genome shotgun (WGS) entry which is preliminary data.</text>
</comment>
<protein>
    <recommendedName>
        <fullName evidence="3">Transposase</fullName>
    </recommendedName>
</protein>
<gene>
    <name evidence="1" type="ORF">THF1A12_50149</name>
</gene>
<evidence type="ECO:0000313" key="2">
    <source>
        <dbReference type="Proteomes" id="UP001295462"/>
    </source>
</evidence>
<organism evidence="1 2">
    <name type="scientific">Vibrio jasicida</name>
    <dbReference type="NCBI Taxonomy" id="766224"/>
    <lineage>
        <taxon>Bacteria</taxon>
        <taxon>Pseudomonadati</taxon>
        <taxon>Pseudomonadota</taxon>
        <taxon>Gammaproteobacteria</taxon>
        <taxon>Vibrionales</taxon>
        <taxon>Vibrionaceae</taxon>
        <taxon>Vibrio</taxon>
    </lineage>
</organism>
<dbReference type="EMBL" id="CAKMUD010000105">
    <property type="protein sequence ID" value="CAH1601651.1"/>
    <property type="molecule type" value="Genomic_DNA"/>
</dbReference>
<dbReference type="Proteomes" id="UP001295462">
    <property type="component" value="Unassembled WGS sequence"/>
</dbReference>
<sequence>MNTFRKSMKNNDPRRFARMQKVEIRGHLTREATNVFSVN</sequence>
<dbReference type="AlphaFoldDB" id="A0AAU9QUJ1"/>
<accession>A0AAU9QUJ1</accession>
<proteinExistence type="predicted"/>
<evidence type="ECO:0008006" key="3">
    <source>
        <dbReference type="Google" id="ProtNLM"/>
    </source>
</evidence>
<evidence type="ECO:0000313" key="1">
    <source>
        <dbReference type="EMBL" id="CAH1601651.1"/>
    </source>
</evidence>
<reference evidence="1" key="1">
    <citation type="submission" date="2022-01" db="EMBL/GenBank/DDBJ databases">
        <authorList>
            <person name="Lagorce A."/>
        </authorList>
    </citation>
    <scope>NUCLEOTIDE SEQUENCE</scope>
    <source>
        <strain evidence="1">Th15_F1_A12</strain>
    </source>
</reference>